<keyword evidence="1" id="KW-0472">Membrane</keyword>
<name>A0A561PP43_9BACT</name>
<sequence length="119" mass="13562">MVIRNVTEKEPVNQVKVTIPPCQKCKGTEGTLYIDYFISYQKILGINILSSHSKKATVHCDACGYYVKRGAWSPGLKALEQSELAKVKISFWKRYGGWILILLVIVAIDAYYRIKAHFH</sequence>
<protein>
    <submittedName>
        <fullName evidence="2">Uncharacterized protein</fullName>
    </submittedName>
</protein>
<evidence type="ECO:0000313" key="2">
    <source>
        <dbReference type="EMBL" id="TWF39879.1"/>
    </source>
</evidence>
<gene>
    <name evidence="2" type="ORF">FHW36_105319</name>
</gene>
<reference evidence="2 3" key="1">
    <citation type="submission" date="2019-06" db="EMBL/GenBank/DDBJ databases">
        <title>Sorghum-associated microbial communities from plants grown in Nebraska, USA.</title>
        <authorList>
            <person name="Schachtman D."/>
        </authorList>
    </citation>
    <scope>NUCLEOTIDE SEQUENCE [LARGE SCALE GENOMIC DNA]</scope>
    <source>
        <strain evidence="2 3">1209</strain>
    </source>
</reference>
<proteinExistence type="predicted"/>
<comment type="caution">
    <text evidence="2">The sequence shown here is derived from an EMBL/GenBank/DDBJ whole genome shotgun (WGS) entry which is preliminary data.</text>
</comment>
<evidence type="ECO:0000313" key="3">
    <source>
        <dbReference type="Proteomes" id="UP000320811"/>
    </source>
</evidence>
<accession>A0A561PP43</accession>
<dbReference type="AlphaFoldDB" id="A0A561PP43"/>
<evidence type="ECO:0000256" key="1">
    <source>
        <dbReference type="SAM" id="Phobius"/>
    </source>
</evidence>
<keyword evidence="1" id="KW-1133">Transmembrane helix</keyword>
<keyword evidence="1" id="KW-0812">Transmembrane</keyword>
<dbReference type="EMBL" id="VIWO01000005">
    <property type="protein sequence ID" value="TWF39879.1"/>
    <property type="molecule type" value="Genomic_DNA"/>
</dbReference>
<keyword evidence="3" id="KW-1185">Reference proteome</keyword>
<feature type="transmembrane region" description="Helical" evidence="1">
    <location>
        <begin position="95"/>
        <end position="114"/>
    </location>
</feature>
<dbReference type="Proteomes" id="UP000320811">
    <property type="component" value="Unassembled WGS sequence"/>
</dbReference>
<dbReference type="RefSeq" id="WP_145671058.1">
    <property type="nucleotide sequence ID" value="NZ_VIWO01000005.1"/>
</dbReference>
<organism evidence="2 3">
    <name type="scientific">Chitinophaga polysaccharea</name>
    <dbReference type="NCBI Taxonomy" id="1293035"/>
    <lineage>
        <taxon>Bacteria</taxon>
        <taxon>Pseudomonadati</taxon>
        <taxon>Bacteroidota</taxon>
        <taxon>Chitinophagia</taxon>
        <taxon>Chitinophagales</taxon>
        <taxon>Chitinophagaceae</taxon>
        <taxon>Chitinophaga</taxon>
    </lineage>
</organism>